<dbReference type="AlphaFoldDB" id="A0A5B9Q8V4"/>
<dbReference type="InterPro" id="IPR012902">
    <property type="entry name" value="N_methyl_site"/>
</dbReference>
<dbReference type="PANTHER" id="PTHR30093">
    <property type="entry name" value="GENERAL SECRETION PATHWAY PROTEIN G"/>
    <property type="match status" value="1"/>
</dbReference>
<evidence type="ECO:0000259" key="1">
    <source>
        <dbReference type="Pfam" id="PF07596"/>
    </source>
</evidence>
<reference evidence="2 3" key="1">
    <citation type="submission" date="2019-08" db="EMBL/GenBank/DDBJ databases">
        <title>Deep-cultivation of Planctomycetes and their phenomic and genomic characterization uncovers novel biology.</title>
        <authorList>
            <person name="Wiegand S."/>
            <person name="Jogler M."/>
            <person name="Boedeker C."/>
            <person name="Pinto D."/>
            <person name="Vollmers J."/>
            <person name="Rivas-Marin E."/>
            <person name="Kohn T."/>
            <person name="Peeters S.H."/>
            <person name="Heuer A."/>
            <person name="Rast P."/>
            <person name="Oberbeckmann S."/>
            <person name="Bunk B."/>
            <person name="Jeske O."/>
            <person name="Meyerdierks A."/>
            <person name="Storesund J.E."/>
            <person name="Kallscheuer N."/>
            <person name="Luecker S."/>
            <person name="Lage O.M."/>
            <person name="Pohl T."/>
            <person name="Merkel B.J."/>
            <person name="Hornburger P."/>
            <person name="Mueller R.-W."/>
            <person name="Bruemmer F."/>
            <person name="Labrenz M."/>
            <person name="Spormann A.M."/>
            <person name="Op den Camp H."/>
            <person name="Overmann J."/>
            <person name="Amann R."/>
            <person name="Jetten M.S.M."/>
            <person name="Mascher T."/>
            <person name="Medema M.H."/>
            <person name="Devos D.P."/>
            <person name="Kaster A.-K."/>
            <person name="Ovreas L."/>
            <person name="Rohde M."/>
            <person name="Galperin M.Y."/>
            <person name="Jogler C."/>
        </authorList>
    </citation>
    <scope>NUCLEOTIDE SEQUENCE [LARGE SCALE GENOMIC DNA]</scope>
    <source>
        <strain evidence="2 3">Pr1d</strain>
    </source>
</reference>
<name>A0A5B9Q8V4_9BACT</name>
<dbReference type="Pfam" id="PF07963">
    <property type="entry name" value="N_methyl"/>
    <property type="match status" value="1"/>
</dbReference>
<dbReference type="InterPro" id="IPR011453">
    <property type="entry name" value="DUF1559"/>
</dbReference>
<dbReference type="Pfam" id="PF07596">
    <property type="entry name" value="SBP_bac_10"/>
    <property type="match status" value="1"/>
</dbReference>
<dbReference type="PROSITE" id="PS00409">
    <property type="entry name" value="PROKAR_NTER_METHYL"/>
    <property type="match status" value="1"/>
</dbReference>
<gene>
    <name evidence="2" type="primary">xcpT_2</name>
    <name evidence="2" type="ORF">Pr1d_12460</name>
</gene>
<dbReference type="OrthoDB" id="275178at2"/>
<dbReference type="Gene3D" id="3.30.700.10">
    <property type="entry name" value="Glycoprotein, Type 4 Pilin"/>
    <property type="match status" value="1"/>
</dbReference>
<keyword evidence="3" id="KW-1185">Reference proteome</keyword>
<proteinExistence type="predicted"/>
<evidence type="ECO:0000313" key="3">
    <source>
        <dbReference type="Proteomes" id="UP000323917"/>
    </source>
</evidence>
<evidence type="ECO:0000313" key="2">
    <source>
        <dbReference type="EMBL" id="QEG33975.1"/>
    </source>
</evidence>
<dbReference type="SUPFAM" id="SSF54523">
    <property type="entry name" value="Pili subunits"/>
    <property type="match status" value="1"/>
</dbReference>
<organism evidence="2 3">
    <name type="scientific">Bythopirellula goksoeyrii</name>
    <dbReference type="NCBI Taxonomy" id="1400387"/>
    <lineage>
        <taxon>Bacteria</taxon>
        <taxon>Pseudomonadati</taxon>
        <taxon>Planctomycetota</taxon>
        <taxon>Planctomycetia</taxon>
        <taxon>Pirellulales</taxon>
        <taxon>Lacipirellulaceae</taxon>
        <taxon>Bythopirellula</taxon>
    </lineage>
</organism>
<dbReference type="KEGG" id="bgok:Pr1d_12460"/>
<dbReference type="RefSeq" id="WP_148072676.1">
    <property type="nucleotide sequence ID" value="NZ_CP042913.1"/>
</dbReference>
<dbReference type="EMBL" id="CP042913">
    <property type="protein sequence ID" value="QEG33975.1"/>
    <property type="molecule type" value="Genomic_DNA"/>
</dbReference>
<dbReference type="InterPro" id="IPR027558">
    <property type="entry name" value="Pre_pil_HX9DG_C"/>
</dbReference>
<dbReference type="NCBIfam" id="TIGR02532">
    <property type="entry name" value="IV_pilin_GFxxxE"/>
    <property type="match status" value="1"/>
</dbReference>
<protein>
    <submittedName>
        <fullName evidence="2">Type II secretion system protein G</fullName>
    </submittedName>
</protein>
<dbReference type="Proteomes" id="UP000323917">
    <property type="component" value="Chromosome"/>
</dbReference>
<dbReference type="InterPro" id="IPR045584">
    <property type="entry name" value="Pilin-like"/>
</dbReference>
<dbReference type="NCBIfam" id="TIGR04294">
    <property type="entry name" value="pre_pil_HX9DG"/>
    <property type="match status" value="1"/>
</dbReference>
<dbReference type="PANTHER" id="PTHR30093:SF2">
    <property type="entry name" value="TYPE II SECRETION SYSTEM PROTEIN H"/>
    <property type="match status" value="1"/>
</dbReference>
<feature type="domain" description="DUF1559" evidence="1">
    <location>
        <begin position="38"/>
        <end position="334"/>
    </location>
</feature>
<sequence>MKYHKKSENFIAGFTLVELLVVIAIIGVLVALLLPAVQAARESARRASCQNNIRNVAIGMQNYHDVHSSFPAPAGSPGPDFRVNPVGTDNALLETWTKDILPFIEQQALHDRFDIRFSPSTGASRMQDIVNAPLVDQEIPLFLCPSDGAQGSRFIGGPSGATDRSWARLNYGYNAFQYLPLKAEFDAVLGTATHDISPFIEYNVGIGSYNLGYSISRISDGTSNTIMLAEMRAGLSESDRRGVWAMSMCGSNFHCRHAWNAHEGVNACQPGSDDIYRGDEIIAEVGEGILRAQCMYPDDWGQSAQSTVRSSHPGGAFVAMADTSVRFISDFIDNNATGIGFIGFSGNLNPQEDLRAWQRLNLSQDGLSVSIDN</sequence>
<accession>A0A5B9Q8V4</accession>